<dbReference type="InterPro" id="IPR011576">
    <property type="entry name" value="Pyridox_Oxase_N"/>
</dbReference>
<dbReference type="PANTHER" id="PTHR35176:SF6">
    <property type="entry name" value="HEME OXYGENASE HI_0854-RELATED"/>
    <property type="match status" value="1"/>
</dbReference>
<dbReference type="EMBL" id="JARAWJ010000032">
    <property type="protein sequence ID" value="MDX3041998.1"/>
    <property type="molecule type" value="Genomic_DNA"/>
</dbReference>
<dbReference type="InterPro" id="IPR019920">
    <property type="entry name" value="F420-binding_dom_put"/>
</dbReference>
<dbReference type="Pfam" id="PF01243">
    <property type="entry name" value="PNPOx_N"/>
    <property type="match status" value="1"/>
</dbReference>
<protein>
    <submittedName>
        <fullName evidence="3">PPOX class F420-dependent oxidoreductase</fullName>
    </submittedName>
</protein>
<dbReference type="NCBIfam" id="TIGR03618">
    <property type="entry name" value="Rv1155_F420"/>
    <property type="match status" value="1"/>
</dbReference>
<gene>
    <name evidence="3" type="ORF">PV383_33155</name>
</gene>
<accession>A0ABU4N0I4</accession>
<dbReference type="InterPro" id="IPR012349">
    <property type="entry name" value="Split_barrel_FMN-bd"/>
</dbReference>
<dbReference type="RefSeq" id="WP_045560365.1">
    <property type="nucleotide sequence ID" value="NZ_JABXWF010000028.1"/>
</dbReference>
<dbReference type="PANTHER" id="PTHR35176">
    <property type="entry name" value="HEME OXYGENASE HI_0854-RELATED"/>
    <property type="match status" value="1"/>
</dbReference>
<reference evidence="3 4" key="1">
    <citation type="journal article" date="2023" name="Microb. Genom.">
        <title>Mesoterricola silvestris gen. nov., sp. nov., Mesoterricola sediminis sp. nov., Geothrix oryzae sp. nov., Geothrix edaphica sp. nov., Geothrix rubra sp. nov., and Geothrix limicola sp. nov., six novel members of Acidobacteriota isolated from soils.</title>
        <authorList>
            <person name="Weisberg A.J."/>
            <person name="Pearce E."/>
            <person name="Kramer C.G."/>
            <person name="Chang J.H."/>
            <person name="Clarke C.R."/>
        </authorList>
    </citation>
    <scope>NUCLEOTIDE SEQUENCE [LARGE SCALE GENOMIC DNA]</scope>
    <source>
        <strain evidence="3 4">NE20-4-1</strain>
    </source>
</reference>
<keyword evidence="1" id="KW-0560">Oxidoreductase</keyword>
<dbReference type="SUPFAM" id="SSF50475">
    <property type="entry name" value="FMN-binding split barrel"/>
    <property type="match status" value="1"/>
</dbReference>
<sequence length="151" mass="17112">MHELGDNVSTKSTRVAVPESHRDLLERPLFAHLATIRPDGTPQVNVMWFDWDGSHLYFTSTTARYKHRNIVRNPAVSVSFHDPDNPYRHLEVRGTVERIDPDSEGGFWLGLAARYGDLVDGPPADVLNRVVYVVRPTVVTSFVRRHPGSVR</sequence>
<dbReference type="InterPro" id="IPR052019">
    <property type="entry name" value="F420H2_bilvrd_red/Heme_oxyg"/>
</dbReference>
<name>A0ABU4N0I4_9ACTN</name>
<proteinExistence type="predicted"/>
<feature type="domain" description="Pyridoxamine 5'-phosphate oxidase N-terminal" evidence="2">
    <location>
        <begin position="18"/>
        <end position="139"/>
    </location>
</feature>
<evidence type="ECO:0000259" key="2">
    <source>
        <dbReference type="Pfam" id="PF01243"/>
    </source>
</evidence>
<dbReference type="Proteomes" id="UP001282474">
    <property type="component" value="Unassembled WGS sequence"/>
</dbReference>
<comment type="caution">
    <text evidence="3">The sequence shown here is derived from an EMBL/GenBank/DDBJ whole genome shotgun (WGS) entry which is preliminary data.</text>
</comment>
<dbReference type="Gene3D" id="2.30.110.10">
    <property type="entry name" value="Electron Transport, Fmn-binding Protein, Chain A"/>
    <property type="match status" value="1"/>
</dbReference>
<evidence type="ECO:0000256" key="1">
    <source>
        <dbReference type="ARBA" id="ARBA00023002"/>
    </source>
</evidence>
<organism evidence="3 4">
    <name type="scientific">Streptomyces caniscabiei</name>
    <dbReference type="NCBI Taxonomy" id="2746961"/>
    <lineage>
        <taxon>Bacteria</taxon>
        <taxon>Bacillati</taxon>
        <taxon>Actinomycetota</taxon>
        <taxon>Actinomycetes</taxon>
        <taxon>Kitasatosporales</taxon>
        <taxon>Streptomycetaceae</taxon>
        <taxon>Streptomyces</taxon>
    </lineage>
</organism>
<evidence type="ECO:0000313" key="4">
    <source>
        <dbReference type="Proteomes" id="UP001282474"/>
    </source>
</evidence>
<keyword evidence="4" id="KW-1185">Reference proteome</keyword>
<evidence type="ECO:0000313" key="3">
    <source>
        <dbReference type="EMBL" id="MDX3041998.1"/>
    </source>
</evidence>